<dbReference type="SMART" id="SM00388">
    <property type="entry name" value="HisKA"/>
    <property type="match status" value="1"/>
</dbReference>
<feature type="transmembrane region" description="Helical" evidence="24">
    <location>
        <begin position="890"/>
        <end position="916"/>
    </location>
</feature>
<dbReference type="InterPro" id="IPR003661">
    <property type="entry name" value="HisK_dim/P_dom"/>
</dbReference>
<feature type="compositionally biased region" description="Low complexity" evidence="23">
    <location>
        <begin position="392"/>
        <end position="408"/>
    </location>
</feature>
<evidence type="ECO:0000313" key="28">
    <source>
        <dbReference type="Proteomes" id="UP001447516"/>
    </source>
</evidence>
<feature type="region of interest" description="Disordered" evidence="23">
    <location>
        <begin position="367"/>
        <end position="511"/>
    </location>
</feature>
<dbReference type="Gene3D" id="1.10.287.130">
    <property type="match status" value="1"/>
</dbReference>
<evidence type="ECO:0000256" key="7">
    <source>
        <dbReference type="ARBA" id="ARBA00022553"/>
    </source>
</evidence>
<evidence type="ECO:0000256" key="24">
    <source>
        <dbReference type="SAM" id="Phobius"/>
    </source>
</evidence>
<feature type="compositionally biased region" description="Low complexity" evidence="23">
    <location>
        <begin position="631"/>
        <end position="651"/>
    </location>
</feature>
<dbReference type="InterPro" id="IPR036890">
    <property type="entry name" value="HATPase_C_sf"/>
</dbReference>
<keyword evidence="18" id="KW-0346">Stress response</keyword>
<keyword evidence="24" id="KW-0472">Membrane</keyword>
<sequence>MRPLDFLGRIKVKLGIVIVLAVVAAFVVNEVGINSGLSRDLRIAIAVVLALIMVQLLARGMTRPLREMAAAAQTIAKGRYGLRVTATSRDEVGELARAFNAMAADLAEVDRQRRELVANVSHELRTPITGLQAVLENVVDGVSPPDLDTLGTALAQTQRLGRLVAQLLDLSRLDSGARLIEPEELDLASLCRQAASEAALARDDVTVVSAVAPGTALSADAALLAQVLANLLDNAVRHSPPGGTVRVEARAAGTNLEIGVTDEGPGIPPAERARVFERFSRLDAGRAADAGGAGLGLAIAKEIVELHGGSISVADPLPTVRRPAGRGHGTAPGCRMVVTLPRQSEPVAGESVDGPVHADERRGTMHIEAGGGHTAGRHDGGVVGAPAPAPAPAGSGSARAGATAAEGPSDGEDAGGHLQEGARGGRSRAEDDEHPEAGHAESPETPRIAGASSPPGRAEAGPAGTEEPGTGEPGTEQHGAGEPGAGERGPSGGGANDGDDAGGDELRGHPRRPDLVRAAHAVSPVSGAGPQRRVPAPHTPAYSRTAHSARVALGAGVGMVAGCFVKLSAAFFLGLYLGGILSIGVVLLFTAIGMVVGAALGSSSAQRSGAAVNVLRQPGYSGAAVRPPLSAAPVPVSSGPVPSSSGSRAPVPSGPAPSGPVSPGPVLSEPVPSSSEPPAPVPSGPASSGPASSGAARSGAASSGPASSGAAWSGAAWSGVVPPPSGASLPAPPAYVPPPLFPRPDLPEAPRWLLPAAAAAGLVAAVTLPYASAGLGLVLTAVAMGAAALPAVLPLRRGRVTPWTLAFGLLAYALVSVALFRDAEWVVGPVLLAAFGVGSLALSGGGRGWLAVLRGGVSVAFAVLPTPWFLAGPVRTLARRRRMLPTLVSAAVTVVLLAVFGLLFSSADAVFSAFLSDLLRTPDWAQSLPYRIFVFCVFAVLAVAAVLVGLRPVAEPAAPDLRMSLGRQVWVIPLAGLNLLFAAFVTVQITVLFGGSRRVLSTAGLTYAEYARSGFFELVTVSLFVLGVVAAAVALLRLRGRADRWLLAVLLGLLCAFTLVILASALHRIGLYTDAYGLSRLRASVVATIWWLGAVFVLVLAAGAVRLLGGGASWFFRGLVLLTGVSLLAFGVWNPDARVAETQLTIRGVERLDHGYLGDLGAEAVPILDRLPEPDRSCVLSDVIAVNGLREPDSWNGWNLARARAREVLERRPVVRPDDCPGSSRVPGPYD</sequence>
<feature type="transmembrane region" description="Helical" evidence="24">
    <location>
        <begin position="12"/>
        <end position="29"/>
    </location>
</feature>
<dbReference type="EC" id="2.7.13.3" evidence="5"/>
<dbReference type="PANTHER" id="PTHR44936">
    <property type="entry name" value="SENSOR PROTEIN CREC"/>
    <property type="match status" value="1"/>
</dbReference>
<dbReference type="PRINTS" id="PR00344">
    <property type="entry name" value="BCTRLSENSOR"/>
</dbReference>
<keyword evidence="11" id="KW-0418">Kinase</keyword>
<keyword evidence="17" id="KW-0902">Two-component regulatory system</keyword>
<comment type="cofactor">
    <cofactor evidence="3">
        <name>Mg(2+)</name>
        <dbReference type="ChEBI" id="CHEBI:18420"/>
    </cofactor>
</comment>
<dbReference type="CDD" id="cd00082">
    <property type="entry name" value="HisKA"/>
    <property type="match status" value="1"/>
</dbReference>
<dbReference type="PROSITE" id="PS50109">
    <property type="entry name" value="HIS_KIN"/>
    <property type="match status" value="1"/>
</dbReference>
<evidence type="ECO:0000256" key="14">
    <source>
        <dbReference type="ARBA" id="ARBA00022842"/>
    </source>
</evidence>
<feature type="transmembrane region" description="Helical" evidence="24">
    <location>
        <begin position="1087"/>
        <end position="1108"/>
    </location>
</feature>
<evidence type="ECO:0000256" key="18">
    <source>
        <dbReference type="ARBA" id="ARBA00023016"/>
    </source>
</evidence>
<feature type="transmembrane region" description="Helical" evidence="24">
    <location>
        <begin position="851"/>
        <end position="870"/>
    </location>
</feature>
<keyword evidence="6" id="KW-1003">Cell membrane</keyword>
<feature type="compositionally biased region" description="Gly residues" evidence="23">
    <location>
        <begin position="481"/>
        <end position="496"/>
    </location>
</feature>
<evidence type="ECO:0000256" key="10">
    <source>
        <dbReference type="ARBA" id="ARBA00022741"/>
    </source>
</evidence>
<dbReference type="InterPro" id="IPR050980">
    <property type="entry name" value="2C_sensor_his_kinase"/>
</dbReference>
<feature type="compositionally biased region" description="Basic and acidic residues" evidence="23">
    <location>
        <begin position="427"/>
        <end position="444"/>
    </location>
</feature>
<keyword evidence="14" id="KW-0460">Magnesium</keyword>
<evidence type="ECO:0000256" key="6">
    <source>
        <dbReference type="ARBA" id="ARBA00022475"/>
    </source>
</evidence>
<dbReference type="Pfam" id="PF13687">
    <property type="entry name" value="DUF4153"/>
    <property type="match status" value="1"/>
</dbReference>
<dbReference type="Pfam" id="PF00672">
    <property type="entry name" value="HAMP"/>
    <property type="match status" value="1"/>
</dbReference>
<dbReference type="Gene3D" id="3.30.565.10">
    <property type="entry name" value="Histidine kinase-like ATPase, C-terminal domain"/>
    <property type="match status" value="1"/>
</dbReference>
<feature type="transmembrane region" description="Helical" evidence="24">
    <location>
        <begin position="1114"/>
        <end position="1133"/>
    </location>
</feature>
<feature type="domain" description="Histidine kinase" evidence="25">
    <location>
        <begin position="119"/>
        <end position="344"/>
    </location>
</feature>
<evidence type="ECO:0000256" key="15">
    <source>
        <dbReference type="ARBA" id="ARBA00022912"/>
    </source>
</evidence>
<proteinExistence type="predicted"/>
<evidence type="ECO:0000259" key="26">
    <source>
        <dbReference type="PROSITE" id="PS50885"/>
    </source>
</evidence>
<keyword evidence="19" id="KW-0843">Virulence</keyword>
<keyword evidence="8" id="KW-0808">Transferase</keyword>
<feature type="compositionally biased region" description="Pro residues" evidence="23">
    <location>
        <begin position="652"/>
        <end position="663"/>
    </location>
</feature>
<feature type="transmembrane region" description="Helical" evidence="24">
    <location>
        <begin position="802"/>
        <end position="820"/>
    </location>
</feature>
<dbReference type="EMBL" id="JBDJAW010000044">
    <property type="protein sequence ID" value="MEN3540158.1"/>
    <property type="molecule type" value="Genomic_DNA"/>
</dbReference>
<evidence type="ECO:0000256" key="16">
    <source>
        <dbReference type="ARBA" id="ARBA00022989"/>
    </source>
</evidence>
<feature type="transmembrane region" description="Helical" evidence="24">
    <location>
        <begin position="1044"/>
        <end position="1066"/>
    </location>
</feature>
<evidence type="ECO:0000256" key="22">
    <source>
        <dbReference type="ARBA" id="ARBA00041776"/>
    </source>
</evidence>
<dbReference type="SUPFAM" id="SSF158472">
    <property type="entry name" value="HAMP domain-like"/>
    <property type="match status" value="1"/>
</dbReference>
<dbReference type="InterPro" id="IPR004358">
    <property type="entry name" value="Sig_transdc_His_kin-like_C"/>
</dbReference>
<evidence type="ECO:0000256" key="21">
    <source>
        <dbReference type="ARBA" id="ARBA00040454"/>
    </source>
</evidence>
<evidence type="ECO:0000256" key="9">
    <source>
        <dbReference type="ARBA" id="ARBA00022692"/>
    </source>
</evidence>
<evidence type="ECO:0000256" key="1">
    <source>
        <dbReference type="ARBA" id="ARBA00000085"/>
    </source>
</evidence>
<comment type="catalytic activity">
    <reaction evidence="1">
        <text>ATP + protein L-histidine = ADP + protein N-phospho-L-histidine.</text>
        <dbReference type="EC" id="2.7.13.3"/>
    </reaction>
</comment>
<evidence type="ECO:0000256" key="3">
    <source>
        <dbReference type="ARBA" id="ARBA00001946"/>
    </source>
</evidence>
<reference evidence="27 28" key="1">
    <citation type="submission" date="2024-05" db="EMBL/GenBank/DDBJ databases">
        <title>Microbispora sp.ZYX-F-249.</title>
        <authorList>
            <person name="Xie H."/>
        </authorList>
    </citation>
    <scope>NUCLEOTIDE SEQUENCE [LARGE SCALE GENOMIC DNA]</scope>
    <source>
        <strain evidence="27 28">ZYX-F-249</strain>
    </source>
</reference>
<feature type="transmembrane region" description="Helical" evidence="24">
    <location>
        <begin position="579"/>
        <end position="600"/>
    </location>
</feature>
<comment type="subcellular location">
    <subcellularLocation>
        <location evidence="4">Cell membrane</location>
        <topology evidence="4">Multi-pass membrane protein</topology>
    </subcellularLocation>
</comment>
<keyword evidence="12" id="KW-0378">Hydrolase</keyword>
<accession>A0ABV0AY04</accession>
<feature type="region of interest" description="Disordered" evidence="23">
    <location>
        <begin position="631"/>
        <end position="708"/>
    </location>
</feature>
<keyword evidence="10" id="KW-0547">Nucleotide-binding</keyword>
<dbReference type="PANTHER" id="PTHR44936:SF9">
    <property type="entry name" value="SENSOR PROTEIN CREC"/>
    <property type="match status" value="1"/>
</dbReference>
<evidence type="ECO:0000256" key="19">
    <source>
        <dbReference type="ARBA" id="ARBA00023026"/>
    </source>
</evidence>
<evidence type="ECO:0000313" key="27">
    <source>
        <dbReference type="EMBL" id="MEN3540158.1"/>
    </source>
</evidence>
<dbReference type="CDD" id="cd00075">
    <property type="entry name" value="HATPase"/>
    <property type="match status" value="1"/>
</dbReference>
<evidence type="ECO:0000256" key="11">
    <source>
        <dbReference type="ARBA" id="ARBA00022777"/>
    </source>
</evidence>
<feature type="transmembrane region" description="Helical" evidence="24">
    <location>
        <begin position="928"/>
        <end position="950"/>
    </location>
</feature>
<comment type="caution">
    <text evidence="27">The sequence shown here is derived from an EMBL/GenBank/DDBJ whole genome shotgun (WGS) entry which is preliminary data.</text>
</comment>
<feature type="transmembrane region" description="Helical" evidence="24">
    <location>
        <begin position="970"/>
        <end position="994"/>
    </location>
</feature>
<gene>
    <name evidence="27" type="ORF">AAH991_33955</name>
</gene>
<evidence type="ECO:0000256" key="2">
    <source>
        <dbReference type="ARBA" id="ARBA00001936"/>
    </source>
</evidence>
<evidence type="ECO:0000256" key="4">
    <source>
        <dbReference type="ARBA" id="ARBA00004651"/>
    </source>
</evidence>
<evidence type="ECO:0000256" key="12">
    <source>
        <dbReference type="ARBA" id="ARBA00022801"/>
    </source>
</evidence>
<dbReference type="Gene3D" id="6.10.340.10">
    <property type="match status" value="1"/>
</dbReference>
<keyword evidence="15" id="KW-0904">Protein phosphatase</keyword>
<name>A0ABV0AY04_9ACTN</name>
<feature type="transmembrane region" description="Helical" evidence="24">
    <location>
        <begin position="41"/>
        <end position="58"/>
    </location>
</feature>
<dbReference type="PROSITE" id="PS50885">
    <property type="entry name" value="HAMP"/>
    <property type="match status" value="1"/>
</dbReference>
<dbReference type="InterPro" id="IPR005467">
    <property type="entry name" value="His_kinase_dom"/>
</dbReference>
<organism evidence="27 28">
    <name type="scientific">Microbispora maris</name>
    <dbReference type="NCBI Taxonomy" id="3144104"/>
    <lineage>
        <taxon>Bacteria</taxon>
        <taxon>Bacillati</taxon>
        <taxon>Actinomycetota</taxon>
        <taxon>Actinomycetes</taxon>
        <taxon>Streptosporangiales</taxon>
        <taxon>Streptosporangiaceae</taxon>
        <taxon>Microbispora</taxon>
    </lineage>
</organism>
<evidence type="ECO:0000256" key="20">
    <source>
        <dbReference type="ARBA" id="ARBA00023211"/>
    </source>
</evidence>
<feature type="domain" description="HAMP" evidence="26">
    <location>
        <begin position="59"/>
        <end position="111"/>
    </location>
</feature>
<keyword evidence="9 24" id="KW-0812">Transmembrane</keyword>
<protein>
    <recommendedName>
        <fullName evidence="21">Signal transduction histidine-protein kinase/phosphatase MprB</fullName>
        <ecNumber evidence="5">2.7.13.3</ecNumber>
    </recommendedName>
    <alternativeName>
        <fullName evidence="22">Mycobacterial persistence regulator B</fullName>
    </alternativeName>
</protein>
<keyword evidence="20" id="KW-0464">Manganese</keyword>
<keyword evidence="7" id="KW-0597">Phosphoprotein</keyword>
<dbReference type="InterPro" id="IPR036097">
    <property type="entry name" value="HisK_dim/P_sf"/>
</dbReference>
<dbReference type="SMART" id="SM00387">
    <property type="entry name" value="HATPase_c"/>
    <property type="match status" value="1"/>
</dbReference>
<feature type="compositionally biased region" description="Low complexity" evidence="23">
    <location>
        <begin position="684"/>
        <end position="708"/>
    </location>
</feature>
<dbReference type="InterPro" id="IPR025291">
    <property type="entry name" value="DUF4153"/>
</dbReference>
<dbReference type="Proteomes" id="UP001447516">
    <property type="component" value="Unassembled WGS sequence"/>
</dbReference>
<dbReference type="SUPFAM" id="SSF55874">
    <property type="entry name" value="ATPase domain of HSP90 chaperone/DNA topoisomerase II/histidine kinase"/>
    <property type="match status" value="1"/>
</dbReference>
<feature type="transmembrane region" description="Helical" evidence="24">
    <location>
        <begin position="826"/>
        <end position="844"/>
    </location>
</feature>
<dbReference type="Pfam" id="PF02518">
    <property type="entry name" value="HATPase_c"/>
    <property type="match status" value="1"/>
</dbReference>
<dbReference type="InterPro" id="IPR003660">
    <property type="entry name" value="HAMP_dom"/>
</dbReference>
<dbReference type="InterPro" id="IPR003594">
    <property type="entry name" value="HATPase_dom"/>
</dbReference>
<evidence type="ECO:0000256" key="8">
    <source>
        <dbReference type="ARBA" id="ARBA00022679"/>
    </source>
</evidence>
<feature type="compositionally biased region" description="Low complexity" evidence="23">
    <location>
        <begin position="449"/>
        <end position="476"/>
    </location>
</feature>
<keyword evidence="28" id="KW-1185">Reference proteome</keyword>
<evidence type="ECO:0000256" key="23">
    <source>
        <dbReference type="SAM" id="MobiDB-lite"/>
    </source>
</evidence>
<evidence type="ECO:0000259" key="25">
    <source>
        <dbReference type="PROSITE" id="PS50109"/>
    </source>
</evidence>
<dbReference type="Pfam" id="PF00512">
    <property type="entry name" value="HisKA"/>
    <property type="match status" value="1"/>
</dbReference>
<comment type="cofactor">
    <cofactor evidence="2">
        <name>Mn(2+)</name>
        <dbReference type="ChEBI" id="CHEBI:29035"/>
    </cofactor>
</comment>
<feature type="transmembrane region" description="Helical" evidence="24">
    <location>
        <begin position="551"/>
        <end position="573"/>
    </location>
</feature>
<dbReference type="SMART" id="SM00304">
    <property type="entry name" value="HAMP"/>
    <property type="match status" value="1"/>
</dbReference>
<feature type="compositionally biased region" description="Low complexity" evidence="23">
    <location>
        <begin position="664"/>
        <end position="674"/>
    </location>
</feature>
<dbReference type="CDD" id="cd06225">
    <property type="entry name" value="HAMP"/>
    <property type="match status" value="1"/>
</dbReference>
<dbReference type="RefSeq" id="WP_346230020.1">
    <property type="nucleotide sequence ID" value="NZ_JBDJAW010000044.1"/>
</dbReference>
<evidence type="ECO:0000256" key="5">
    <source>
        <dbReference type="ARBA" id="ARBA00012438"/>
    </source>
</evidence>
<feature type="transmembrane region" description="Helical" evidence="24">
    <location>
        <begin position="1015"/>
        <end position="1038"/>
    </location>
</feature>
<keyword evidence="13" id="KW-0067">ATP-binding</keyword>
<evidence type="ECO:0000256" key="17">
    <source>
        <dbReference type="ARBA" id="ARBA00023012"/>
    </source>
</evidence>
<evidence type="ECO:0000256" key="13">
    <source>
        <dbReference type="ARBA" id="ARBA00022840"/>
    </source>
</evidence>
<dbReference type="SUPFAM" id="SSF47384">
    <property type="entry name" value="Homodimeric domain of signal transducing histidine kinase"/>
    <property type="match status" value="1"/>
</dbReference>
<keyword evidence="16 24" id="KW-1133">Transmembrane helix</keyword>